<dbReference type="PATRIC" id="fig|991905.3.peg.1117"/>
<dbReference type="PANTHER" id="PTHR43883:SF1">
    <property type="entry name" value="GLUCONOKINASE"/>
    <property type="match status" value="1"/>
</dbReference>
<dbReference type="InterPro" id="IPR052732">
    <property type="entry name" value="Cell-binding_unc_protein"/>
</dbReference>
<dbReference type="HOGENOM" id="CLU_026771_0_0_5"/>
<protein>
    <recommendedName>
        <fullName evidence="3">Aminoglycoside phosphotransferase domain-containing protein</fullName>
    </recommendedName>
</protein>
<dbReference type="PANTHER" id="PTHR43883">
    <property type="entry name" value="SLR0207 PROTEIN"/>
    <property type="match status" value="1"/>
</dbReference>
<dbReference type="Proteomes" id="UP000008130">
    <property type="component" value="Chromosome"/>
</dbReference>
<dbReference type="AlphaFoldDB" id="F2IYS8"/>
<evidence type="ECO:0000313" key="1">
    <source>
        <dbReference type="EMBL" id="ADZ69525.1"/>
    </source>
</evidence>
<name>F2IYS8_POLGS</name>
<dbReference type="EMBL" id="CP002568">
    <property type="protein sequence ID" value="ADZ69525.1"/>
    <property type="molecule type" value="Genomic_DNA"/>
</dbReference>
<dbReference type="OrthoDB" id="9810277at2"/>
<dbReference type="KEGG" id="pgv:SL003B_1096"/>
<dbReference type="eggNOG" id="COG2187">
    <property type="taxonomic scope" value="Bacteria"/>
</dbReference>
<dbReference type="RefSeq" id="WP_013651842.1">
    <property type="nucleotide sequence ID" value="NC_015259.1"/>
</dbReference>
<keyword evidence="2" id="KW-1185">Reference proteome</keyword>
<dbReference type="SUPFAM" id="SSF56112">
    <property type="entry name" value="Protein kinase-like (PK-like)"/>
    <property type="match status" value="1"/>
</dbReference>
<reference evidence="1 2" key="1">
    <citation type="journal article" date="2011" name="J. Bacteriol.">
        <title>Complete genome sequence of Polymorphum gilvum SL003B-26A1T, a crude oil-degrading bacterium from oil-polluted saline soil.</title>
        <authorList>
            <person name="Li S.G."/>
            <person name="Tang Y.Q."/>
            <person name="Nie Y."/>
            <person name="Cai M."/>
            <person name="Wu X.L."/>
        </authorList>
    </citation>
    <scope>NUCLEOTIDE SEQUENCE [LARGE SCALE GENOMIC DNA]</scope>
    <source>
        <strain evidence="2">LMG 25793 / CGMCC 1.9160 / SL003B-26A1</strain>
    </source>
</reference>
<dbReference type="STRING" id="991905.SL003B_1096"/>
<dbReference type="InterPro" id="IPR011009">
    <property type="entry name" value="Kinase-like_dom_sf"/>
</dbReference>
<proteinExistence type="predicted"/>
<organism evidence="1 2">
    <name type="scientific">Polymorphum gilvum (strain LMG 25793 / CGMCC 1.9160 / SL003B-26A1)</name>
    <dbReference type="NCBI Taxonomy" id="991905"/>
    <lineage>
        <taxon>Bacteria</taxon>
        <taxon>Pseudomonadati</taxon>
        <taxon>Pseudomonadota</taxon>
        <taxon>Alphaproteobacteria</taxon>
        <taxon>Rhodobacterales</taxon>
        <taxon>Paracoccaceae</taxon>
        <taxon>Polymorphum</taxon>
    </lineage>
</organism>
<gene>
    <name evidence="1" type="ordered locus">SL003B_1096</name>
</gene>
<accession>F2IYS8</accession>
<sequence length="342" mass="38001">MNEAAAITLSDKVGFLSRPESHARPTAAVDVKETHTSFVFLTDDRVYKLKKPVHFPFLDFRSLEARAHVCREEVRLNRVLAGDIYLGTVPLMLDADGSLSLGGAGLVVDWLVEMVRLPEADLLDHRLKAGRVSRPEIDALADKMARFYAARIPARSSGTPYLAHLDDESAQNTGHLHALHDHLDGRFTDALVETAQARLDRCRGEIEDRIAAGLIVEGHGDLRPEHVCLLSPPVVIDCLEFSADMRFIDPYDEMNYLGLECTMLGADWIAPVLLGTLERALGHPPSADLMTAYGLFRALLRARLAIDHLLDAHPRTPEKWPRQARAYLDVAARLSGLQQRLD</sequence>
<evidence type="ECO:0000313" key="2">
    <source>
        <dbReference type="Proteomes" id="UP000008130"/>
    </source>
</evidence>
<evidence type="ECO:0008006" key="3">
    <source>
        <dbReference type="Google" id="ProtNLM"/>
    </source>
</evidence>